<dbReference type="SUPFAM" id="SSF46785">
    <property type="entry name" value="Winged helix' DNA-binding domain"/>
    <property type="match status" value="1"/>
</dbReference>
<comment type="caution">
    <text evidence="6">The sequence shown here is derived from an EMBL/GenBank/DDBJ whole genome shotgun (WGS) entry which is preliminary data.</text>
</comment>
<evidence type="ECO:0000256" key="3">
    <source>
        <dbReference type="ARBA" id="ARBA00023125"/>
    </source>
</evidence>
<keyword evidence="2" id="KW-0805">Transcription regulation</keyword>
<feature type="domain" description="HTH lysR-type" evidence="5">
    <location>
        <begin position="3"/>
        <end position="61"/>
    </location>
</feature>
<dbReference type="PROSITE" id="PS50931">
    <property type="entry name" value="HTH_LYSR"/>
    <property type="match status" value="1"/>
</dbReference>
<dbReference type="Pfam" id="PF00126">
    <property type="entry name" value="HTH_1"/>
    <property type="match status" value="1"/>
</dbReference>
<dbReference type="RefSeq" id="WP_168769083.1">
    <property type="nucleotide sequence ID" value="NZ_PGTY01000001.1"/>
</dbReference>
<dbReference type="GO" id="GO:0003700">
    <property type="term" value="F:DNA-binding transcription factor activity"/>
    <property type="evidence" value="ECO:0007669"/>
    <property type="project" value="InterPro"/>
</dbReference>
<evidence type="ECO:0000256" key="4">
    <source>
        <dbReference type="ARBA" id="ARBA00023163"/>
    </source>
</evidence>
<accession>A0A2M8WMZ5</accession>
<dbReference type="AlphaFoldDB" id="A0A2M8WMZ5"/>
<reference evidence="6 7" key="1">
    <citation type="submission" date="2017-11" db="EMBL/GenBank/DDBJ databases">
        <title>Genomic Encyclopedia of Archaeal and Bacterial Type Strains, Phase II (KMG-II): From Individual Species to Whole Genera.</title>
        <authorList>
            <person name="Goeker M."/>
        </authorList>
    </citation>
    <scope>NUCLEOTIDE SEQUENCE [LARGE SCALE GENOMIC DNA]</scope>
    <source>
        <strain evidence="6 7">DSM 29128</strain>
    </source>
</reference>
<evidence type="ECO:0000256" key="1">
    <source>
        <dbReference type="ARBA" id="ARBA00009437"/>
    </source>
</evidence>
<dbReference type="InterPro" id="IPR050176">
    <property type="entry name" value="LTTR"/>
</dbReference>
<dbReference type="Gene3D" id="3.40.190.10">
    <property type="entry name" value="Periplasmic binding protein-like II"/>
    <property type="match status" value="2"/>
</dbReference>
<keyword evidence="3" id="KW-0238">DNA-binding</keyword>
<evidence type="ECO:0000256" key="2">
    <source>
        <dbReference type="ARBA" id="ARBA00023015"/>
    </source>
</evidence>
<dbReference type="Proteomes" id="UP000228531">
    <property type="component" value="Unassembled WGS sequence"/>
</dbReference>
<comment type="similarity">
    <text evidence="1">Belongs to the LysR transcriptional regulatory family.</text>
</comment>
<dbReference type="Pfam" id="PF03466">
    <property type="entry name" value="LysR_substrate"/>
    <property type="match status" value="1"/>
</dbReference>
<dbReference type="EMBL" id="PGTY01000001">
    <property type="protein sequence ID" value="PJI92307.1"/>
    <property type="molecule type" value="Genomic_DNA"/>
</dbReference>
<name>A0A2M8WMZ5_9RHOB</name>
<evidence type="ECO:0000313" key="6">
    <source>
        <dbReference type="EMBL" id="PJI92307.1"/>
    </source>
</evidence>
<keyword evidence="4" id="KW-0804">Transcription</keyword>
<dbReference type="PANTHER" id="PTHR30579:SF7">
    <property type="entry name" value="HTH-TYPE TRANSCRIPTIONAL REGULATOR LRHA-RELATED"/>
    <property type="match status" value="1"/>
</dbReference>
<gene>
    <name evidence="6" type="ORF">BC777_1152</name>
</gene>
<keyword evidence="7" id="KW-1185">Reference proteome</keyword>
<dbReference type="InterPro" id="IPR005119">
    <property type="entry name" value="LysR_subst-bd"/>
</dbReference>
<dbReference type="InterPro" id="IPR000847">
    <property type="entry name" value="LysR_HTH_N"/>
</dbReference>
<sequence length="285" mass="30543">MAFDLKHIESFVSVAETLSFSTAAARANTVQSAISTHVMLLEQQLDRTLIKRGRGQPVTITADGAAFLVQARRLLALTDEMARRPETAAGMTPLRLGTTITFALSVIPKAISACADRTNTRRVTVRTARSHDLIDLLEQGEIDVALMFDQGAHAARQATMRTKLSWVAGDKYVHDDTKPLPLAFLEDARDLRRHAFAALDKGGAHAASLQSHPDPIGLRAVLAAGLAISVMPQVAIVAPLVDVGARLGLPDLEPKLVSIYAMGGVQDRYLDGLCHALEAQCDPAG</sequence>
<dbReference type="Gene3D" id="1.10.10.10">
    <property type="entry name" value="Winged helix-like DNA-binding domain superfamily/Winged helix DNA-binding domain"/>
    <property type="match status" value="1"/>
</dbReference>
<dbReference type="PANTHER" id="PTHR30579">
    <property type="entry name" value="TRANSCRIPTIONAL REGULATOR"/>
    <property type="match status" value="1"/>
</dbReference>
<dbReference type="InterPro" id="IPR036390">
    <property type="entry name" value="WH_DNA-bd_sf"/>
</dbReference>
<dbReference type="GO" id="GO:0003677">
    <property type="term" value="F:DNA binding"/>
    <property type="evidence" value="ECO:0007669"/>
    <property type="project" value="UniProtKB-KW"/>
</dbReference>
<evidence type="ECO:0000313" key="7">
    <source>
        <dbReference type="Proteomes" id="UP000228531"/>
    </source>
</evidence>
<evidence type="ECO:0000259" key="5">
    <source>
        <dbReference type="PROSITE" id="PS50931"/>
    </source>
</evidence>
<dbReference type="SUPFAM" id="SSF53850">
    <property type="entry name" value="Periplasmic binding protein-like II"/>
    <property type="match status" value="1"/>
</dbReference>
<proteinExistence type="inferred from homology"/>
<dbReference type="InterPro" id="IPR036388">
    <property type="entry name" value="WH-like_DNA-bd_sf"/>
</dbReference>
<protein>
    <submittedName>
        <fullName evidence="6">LysR family transcriptional regulator</fullName>
    </submittedName>
</protein>
<organism evidence="6 7">
    <name type="scientific">Yoonia maricola</name>
    <dbReference type="NCBI Taxonomy" id="420999"/>
    <lineage>
        <taxon>Bacteria</taxon>
        <taxon>Pseudomonadati</taxon>
        <taxon>Pseudomonadota</taxon>
        <taxon>Alphaproteobacteria</taxon>
        <taxon>Rhodobacterales</taxon>
        <taxon>Paracoccaceae</taxon>
        <taxon>Yoonia</taxon>
    </lineage>
</organism>